<keyword evidence="2" id="KW-1185">Reference proteome</keyword>
<reference evidence="3" key="1">
    <citation type="submission" date="2019-09" db="UniProtKB">
        <authorList>
            <consortium name="WormBaseParasite"/>
        </authorList>
    </citation>
    <scope>IDENTIFICATION</scope>
</reference>
<name>A0A183GU73_HELPZ</name>
<feature type="region of interest" description="Disordered" evidence="1">
    <location>
        <begin position="29"/>
        <end position="60"/>
    </location>
</feature>
<sequence length="60" mass="6315">LVIVVICFFVAKNSYDNALKKKLEMQAGKKSGREGAGAAASARDGDEIGSDYMGFGTDGR</sequence>
<proteinExistence type="predicted"/>
<organism evidence="2 3">
    <name type="scientific">Heligmosomoides polygyrus</name>
    <name type="common">Parasitic roundworm</name>
    <dbReference type="NCBI Taxonomy" id="6339"/>
    <lineage>
        <taxon>Eukaryota</taxon>
        <taxon>Metazoa</taxon>
        <taxon>Ecdysozoa</taxon>
        <taxon>Nematoda</taxon>
        <taxon>Chromadorea</taxon>
        <taxon>Rhabditida</taxon>
        <taxon>Rhabditina</taxon>
        <taxon>Rhabditomorpha</taxon>
        <taxon>Strongyloidea</taxon>
        <taxon>Heligmosomidae</taxon>
        <taxon>Heligmosomoides</taxon>
    </lineage>
</organism>
<dbReference type="Proteomes" id="UP000050761">
    <property type="component" value="Unassembled WGS sequence"/>
</dbReference>
<dbReference type="WBParaSite" id="HPBE_0002624301-mRNA-1">
    <property type="protein sequence ID" value="HPBE_0002624301-mRNA-1"/>
    <property type="gene ID" value="HPBE_0002624301"/>
</dbReference>
<dbReference type="AlphaFoldDB" id="A0A183GU73"/>
<evidence type="ECO:0000313" key="3">
    <source>
        <dbReference type="WBParaSite" id="HPBE_0002624301-mRNA-1"/>
    </source>
</evidence>
<evidence type="ECO:0000256" key="1">
    <source>
        <dbReference type="SAM" id="MobiDB-lite"/>
    </source>
</evidence>
<accession>A0A183GU73</accession>
<protein>
    <submittedName>
        <fullName evidence="3">Methanol dehydrogenase</fullName>
    </submittedName>
</protein>
<evidence type="ECO:0000313" key="2">
    <source>
        <dbReference type="Proteomes" id="UP000050761"/>
    </source>
</evidence>